<dbReference type="RefSeq" id="WP_062748379.1">
    <property type="nucleotide sequence ID" value="NZ_CP022725.1"/>
</dbReference>
<dbReference type="Proteomes" id="UP000661012">
    <property type="component" value="Unassembled WGS sequence"/>
</dbReference>
<organism evidence="3 4">
    <name type="scientific">Erwinia persicina</name>
    <dbReference type="NCBI Taxonomy" id="55211"/>
    <lineage>
        <taxon>Bacteria</taxon>
        <taxon>Pseudomonadati</taxon>
        <taxon>Pseudomonadota</taxon>
        <taxon>Gammaproteobacteria</taxon>
        <taxon>Enterobacterales</taxon>
        <taxon>Erwiniaceae</taxon>
        <taxon>Erwinia</taxon>
    </lineage>
</organism>
<dbReference type="AlphaFoldDB" id="A0A3Q8H6I6"/>
<feature type="transmembrane region" description="Helical" evidence="1">
    <location>
        <begin position="132"/>
        <end position="155"/>
    </location>
</feature>
<comment type="caution">
    <text evidence="3">The sequence shown here is derived from an EMBL/GenBank/DDBJ whole genome shotgun (WGS) entry which is preliminary data.</text>
</comment>
<reference evidence="3 4" key="1">
    <citation type="journal article" date="2019" name="Sci. Rep.">
        <title>Differences in resource use lead to coexistence of seed-transmitted microbial populations.</title>
        <authorList>
            <person name="Torres-Cortes G."/>
            <person name="Garcia B.J."/>
            <person name="Compant S."/>
            <person name="Rezki S."/>
            <person name="Jones P."/>
            <person name="Preveaux A."/>
            <person name="Briand M."/>
            <person name="Roulet A."/>
            <person name="Bouchez O."/>
            <person name="Jacobson D."/>
            <person name="Barret M."/>
        </authorList>
    </citation>
    <scope>NUCLEOTIDE SEQUENCE [LARGE SCALE GENOMIC DNA]</scope>
    <source>
        <strain evidence="3 4">CFBP13511</strain>
    </source>
</reference>
<dbReference type="EMBL" id="JACYNN010000020">
    <property type="protein sequence ID" value="MBD8108579.1"/>
    <property type="molecule type" value="Genomic_DNA"/>
</dbReference>
<protein>
    <submittedName>
        <fullName evidence="3">Uncharacterized protein</fullName>
    </submittedName>
</protein>
<dbReference type="GeneID" id="67478555"/>
<evidence type="ECO:0000313" key="5">
    <source>
        <dbReference type="Proteomes" id="UP000661012"/>
    </source>
</evidence>
<keyword evidence="1" id="KW-1133">Transmembrane helix</keyword>
<keyword evidence="1" id="KW-0472">Membrane</keyword>
<feature type="transmembrane region" description="Helical" evidence="1">
    <location>
        <begin position="92"/>
        <end position="109"/>
    </location>
</feature>
<name>A0A3Q8H6I6_9GAMM</name>
<evidence type="ECO:0000313" key="3">
    <source>
        <dbReference type="EMBL" id="TKJ84682.1"/>
    </source>
</evidence>
<evidence type="ECO:0000256" key="1">
    <source>
        <dbReference type="SAM" id="Phobius"/>
    </source>
</evidence>
<reference evidence="2 5" key="2">
    <citation type="journal article" date="2020" name="FEMS Microbiol. Ecol.">
        <title>Temporal dynamics of bacterial communities during seed development and maturation.</title>
        <authorList>
            <person name="Chesneau G."/>
            <person name="Torres-Cortes G."/>
            <person name="Briand M."/>
            <person name="Darrasse A."/>
            <person name="Preveaux A."/>
            <person name="Marais C."/>
            <person name="Jacques M.A."/>
            <person name="Shade A."/>
            <person name="Barret M."/>
        </authorList>
    </citation>
    <scope>NUCLEOTIDE SEQUENCE [LARGE SCALE GENOMIC DNA]</scope>
    <source>
        <strain evidence="2 5">CFBP13732</strain>
    </source>
</reference>
<dbReference type="STRING" id="1219360.GCA_001571305_03895"/>
<accession>A0A3Q8H6I6</accession>
<evidence type="ECO:0000313" key="2">
    <source>
        <dbReference type="EMBL" id="MBD8108579.1"/>
    </source>
</evidence>
<keyword evidence="1" id="KW-0812">Transmembrane</keyword>
<dbReference type="KEGG" id="epe:CI789_17220"/>
<evidence type="ECO:0000313" key="4">
    <source>
        <dbReference type="Proteomes" id="UP000306393"/>
    </source>
</evidence>
<feature type="transmembrane region" description="Helical" evidence="1">
    <location>
        <begin position="39"/>
        <end position="56"/>
    </location>
</feature>
<keyword evidence="5" id="KW-1185">Reference proteome</keyword>
<proteinExistence type="predicted"/>
<dbReference type="Proteomes" id="UP000306393">
    <property type="component" value="Unassembled WGS sequence"/>
</dbReference>
<dbReference type="EMBL" id="QGAC01000026">
    <property type="protein sequence ID" value="TKJ84682.1"/>
    <property type="molecule type" value="Genomic_DNA"/>
</dbReference>
<feature type="transmembrane region" description="Helical" evidence="1">
    <location>
        <begin position="7"/>
        <end position="27"/>
    </location>
</feature>
<gene>
    <name evidence="3" type="ORF">EpCFBP13511_20910</name>
    <name evidence="2" type="ORF">IFT93_19525</name>
</gene>
<sequence>MQKIKEYLALAILMCLPYIIVMFDNYILKNEVNKHSLTAISHSVFLMINIILLYKIKRNNKELSGGILLITGLFAAMLIRENRENIRELFSGTVHWSWLALAVSLYYLWQGTKNGVRKAFIDLREMHRFSDYNYLICGLILVLVWSRLFGNRFVWKGIEHIHYSEALKNTAEEPTQSLGYLIIMFGLVKILKSK</sequence>
<feature type="transmembrane region" description="Helical" evidence="1">
    <location>
        <begin position="63"/>
        <end position="80"/>
    </location>
</feature>